<name>A0A087TV08_STEMI</name>
<dbReference type="EMBL" id="KK116854">
    <property type="protein sequence ID" value="KFM68947.1"/>
    <property type="molecule type" value="Genomic_DNA"/>
</dbReference>
<feature type="compositionally biased region" description="Low complexity" evidence="1">
    <location>
        <begin position="543"/>
        <end position="553"/>
    </location>
</feature>
<feature type="region of interest" description="Disordered" evidence="1">
    <location>
        <begin position="503"/>
        <end position="563"/>
    </location>
</feature>
<sequence length="654" mass="70815">MCTSDLSEPDPFGAAPFNLSGTSKGSKGAGPPRPNQLPLSSSGLPDHDITSYTPLYSEETDIELQVRHRHSSENSSASHEGSQSVHSSRSGKDIFTVSFTRTPAEDRSKYEKLLNDDFEMRSPCEITDLNNPPEKVPPIPLDASASSCNVVEFPSVQEDSDSIGSASDLRERVDSSGEEDASSIGSDGDKEENISNNIPTDLNTCTEYTTEKLNKKSPGIKDTIQDVFIGHAESGRPLLDEESSDDDDQNEALLPGSKKGSNSSSLVVSPMTTITPPASPGEKSRSLDVFGAAPFKRLTNYSNPAKAPLLSPEEKEVDVFAQAPFKIPFKGQKDSFKNSLKKKKEIQNEGANIPRSSENFGSAHAIFLPDVVPNVEPPARKSLPCVKYTPRDNNSPTSISTSPVVSTDLFGSAPFTEISEKDINVKSTPKVPVLPNSQSLPCPSNQISNIVITYQKQIAAPQQISSPAPIPPPSSSTSIIRRKSNQDLFGAVPFSSVAPALVSQKKLPPPVAPKPKLAVRSASMDPTPSSSLSRPISDNGNISRDSSGSFSSESLEESKLTSSVDKSKYKELIEDDTMAHDENVNVLSSRHYTQLKPVKKSRHSKRKEAKERISSTNAFSNMSFEDIVSDDESQYTQSFIRDSSSIKRTSNSFR</sequence>
<feature type="compositionally biased region" description="Low complexity" evidence="1">
    <location>
        <begin position="73"/>
        <end position="84"/>
    </location>
</feature>
<dbReference type="STRING" id="407821.A0A087TV08"/>
<feature type="compositionally biased region" description="Polar residues" evidence="1">
    <location>
        <begin position="259"/>
        <end position="276"/>
    </location>
</feature>
<feature type="region of interest" description="Disordered" evidence="1">
    <location>
        <begin position="588"/>
        <end position="616"/>
    </location>
</feature>
<feature type="compositionally biased region" description="Basic and acidic residues" evidence="1">
    <location>
        <begin position="103"/>
        <end position="122"/>
    </location>
</feature>
<feature type="region of interest" description="Disordered" evidence="1">
    <location>
        <begin position="336"/>
        <end position="355"/>
    </location>
</feature>
<evidence type="ECO:0000313" key="3">
    <source>
        <dbReference type="Proteomes" id="UP000054359"/>
    </source>
</evidence>
<feature type="region of interest" description="Disordered" evidence="1">
    <location>
        <begin position="1"/>
        <end position="286"/>
    </location>
</feature>
<feature type="non-terminal residue" evidence="2">
    <location>
        <position position="654"/>
    </location>
</feature>
<gene>
    <name evidence="2" type="ORF">X975_00908</name>
</gene>
<accession>A0A087TV08</accession>
<feature type="compositionally biased region" description="Polar residues" evidence="1">
    <location>
        <begin position="524"/>
        <end position="542"/>
    </location>
</feature>
<feature type="compositionally biased region" description="Acidic residues" evidence="1">
    <location>
        <begin position="240"/>
        <end position="250"/>
    </location>
</feature>
<feature type="compositionally biased region" description="Polar residues" evidence="1">
    <location>
        <begin position="194"/>
        <end position="208"/>
    </location>
</feature>
<dbReference type="AlphaFoldDB" id="A0A087TV08"/>
<organism evidence="2 3">
    <name type="scientific">Stegodyphus mimosarum</name>
    <name type="common">African social velvet spider</name>
    <dbReference type="NCBI Taxonomy" id="407821"/>
    <lineage>
        <taxon>Eukaryota</taxon>
        <taxon>Metazoa</taxon>
        <taxon>Ecdysozoa</taxon>
        <taxon>Arthropoda</taxon>
        <taxon>Chelicerata</taxon>
        <taxon>Arachnida</taxon>
        <taxon>Araneae</taxon>
        <taxon>Araneomorphae</taxon>
        <taxon>Entelegynae</taxon>
        <taxon>Eresoidea</taxon>
        <taxon>Eresidae</taxon>
        <taxon>Stegodyphus</taxon>
    </lineage>
</organism>
<keyword evidence="3" id="KW-1185">Reference proteome</keyword>
<dbReference type="OrthoDB" id="2018507at2759"/>
<dbReference type="Proteomes" id="UP000054359">
    <property type="component" value="Unassembled WGS sequence"/>
</dbReference>
<evidence type="ECO:0000313" key="2">
    <source>
        <dbReference type="EMBL" id="KFM68947.1"/>
    </source>
</evidence>
<proteinExistence type="predicted"/>
<dbReference type="OMA" id="LNTCTEY"/>
<evidence type="ECO:0000256" key="1">
    <source>
        <dbReference type="SAM" id="MobiDB-lite"/>
    </source>
</evidence>
<reference evidence="2 3" key="1">
    <citation type="submission" date="2013-11" db="EMBL/GenBank/DDBJ databases">
        <title>Genome sequencing of Stegodyphus mimosarum.</title>
        <authorList>
            <person name="Bechsgaard J."/>
        </authorList>
    </citation>
    <scope>NUCLEOTIDE SEQUENCE [LARGE SCALE GENOMIC DNA]</scope>
</reference>
<protein>
    <submittedName>
        <fullName evidence="2">Uncharacterized protein</fullName>
    </submittedName>
</protein>
<feature type="compositionally biased region" description="Basic residues" evidence="1">
    <location>
        <begin position="597"/>
        <end position="607"/>
    </location>
</feature>